<evidence type="ECO:0000256" key="11">
    <source>
        <dbReference type="SAM" id="MobiDB-lite"/>
    </source>
</evidence>
<dbReference type="InterPro" id="IPR017972">
    <property type="entry name" value="Cyt_P450_CS"/>
</dbReference>
<keyword evidence="8" id="KW-0472">Membrane</keyword>
<evidence type="ECO:0000256" key="2">
    <source>
        <dbReference type="ARBA" id="ARBA00004586"/>
    </source>
</evidence>
<keyword evidence="5" id="KW-0256">Endoplasmic reticulum</keyword>
<evidence type="ECO:0000256" key="3">
    <source>
        <dbReference type="ARBA" id="ARBA00010617"/>
    </source>
</evidence>
<evidence type="ECO:0000256" key="7">
    <source>
        <dbReference type="ARBA" id="ARBA00023033"/>
    </source>
</evidence>
<dbReference type="SUPFAM" id="SSF48264">
    <property type="entry name" value="Cytochrome P450"/>
    <property type="match status" value="1"/>
</dbReference>
<dbReference type="PANTHER" id="PTHR24291">
    <property type="entry name" value="CYTOCHROME P450 FAMILY 4"/>
    <property type="match status" value="1"/>
</dbReference>
<dbReference type="OrthoDB" id="6433301at2759"/>
<dbReference type="GO" id="GO:0004497">
    <property type="term" value="F:monooxygenase activity"/>
    <property type="evidence" value="ECO:0007669"/>
    <property type="project" value="UniProtKB-KW"/>
</dbReference>
<evidence type="ECO:0000256" key="1">
    <source>
        <dbReference type="ARBA" id="ARBA00001971"/>
    </source>
</evidence>
<proteinExistence type="evidence at transcript level"/>
<evidence type="ECO:0000256" key="8">
    <source>
        <dbReference type="ARBA" id="ARBA00023136"/>
    </source>
</evidence>
<dbReference type="Pfam" id="PF00067">
    <property type="entry name" value="p450"/>
    <property type="match status" value="1"/>
</dbReference>
<keyword evidence="10" id="KW-0560">Oxidoreductase</keyword>
<dbReference type="PROSITE" id="PS00086">
    <property type="entry name" value="CYTOCHROME_P450"/>
    <property type="match status" value="1"/>
</dbReference>
<keyword evidence="9 10" id="KW-0479">Metal-binding</keyword>
<keyword evidence="6 9" id="KW-0408">Iron</keyword>
<dbReference type="GO" id="GO:0016705">
    <property type="term" value="F:oxidoreductase activity, acting on paired donors, with incorporation or reduction of molecular oxygen"/>
    <property type="evidence" value="ECO:0007669"/>
    <property type="project" value="InterPro"/>
</dbReference>
<keyword evidence="7 10" id="KW-0503">Monooxygenase</keyword>
<evidence type="ECO:0000256" key="6">
    <source>
        <dbReference type="ARBA" id="ARBA00023004"/>
    </source>
</evidence>
<dbReference type="InterPro" id="IPR001128">
    <property type="entry name" value="Cyt_P450"/>
</dbReference>
<comment type="cofactor">
    <cofactor evidence="1 9">
        <name>heme</name>
        <dbReference type="ChEBI" id="CHEBI:30413"/>
    </cofactor>
</comment>
<evidence type="ECO:0000256" key="4">
    <source>
        <dbReference type="ARBA" id="ARBA00022617"/>
    </source>
</evidence>
<dbReference type="AlphaFoldDB" id="E4W5Y2"/>
<protein>
    <submittedName>
        <fullName evidence="12">Cytochrome P450 monooxygenase</fullName>
    </submittedName>
</protein>
<reference evidence="12" key="1">
    <citation type="submission" date="2008-11" db="EMBL/GenBank/DDBJ databases">
        <title>Molecular cloning and sequence analysis of CYP4 gene from Panonychus citri.</title>
        <authorList>
            <person name="Liu Y."/>
            <person name="Jiang H."/>
            <person name="He H."/>
            <person name="Fan Y."/>
            <person name="Jia F."/>
            <person name="Wang J."/>
        </authorList>
    </citation>
    <scope>NUCLEOTIDE SEQUENCE</scope>
</reference>
<evidence type="ECO:0000256" key="10">
    <source>
        <dbReference type="RuleBase" id="RU000461"/>
    </source>
</evidence>
<comment type="subcellular location">
    <subcellularLocation>
        <location evidence="2">Endoplasmic reticulum membrane</location>
    </subcellularLocation>
</comment>
<accession>E4W5Y2</accession>
<name>E4W5Y2_PANCT</name>
<dbReference type="InterPro" id="IPR002401">
    <property type="entry name" value="Cyt_P450_E_grp-I"/>
</dbReference>
<dbReference type="GO" id="GO:0005506">
    <property type="term" value="F:iron ion binding"/>
    <property type="evidence" value="ECO:0007669"/>
    <property type="project" value="InterPro"/>
</dbReference>
<dbReference type="EMBL" id="FJ480404">
    <property type="protein sequence ID" value="ACT34901.1"/>
    <property type="molecule type" value="mRNA"/>
</dbReference>
<dbReference type="GO" id="GO:0020037">
    <property type="term" value="F:heme binding"/>
    <property type="evidence" value="ECO:0007669"/>
    <property type="project" value="InterPro"/>
</dbReference>
<keyword evidence="4 9" id="KW-0349">Heme</keyword>
<evidence type="ECO:0000256" key="5">
    <source>
        <dbReference type="ARBA" id="ARBA00022824"/>
    </source>
</evidence>
<dbReference type="PRINTS" id="PR00385">
    <property type="entry name" value="P450"/>
</dbReference>
<dbReference type="InterPro" id="IPR036396">
    <property type="entry name" value="Cyt_P450_sf"/>
</dbReference>
<dbReference type="PRINTS" id="PR00463">
    <property type="entry name" value="EP450I"/>
</dbReference>
<evidence type="ECO:0000313" key="12">
    <source>
        <dbReference type="EMBL" id="ACT34901.1"/>
    </source>
</evidence>
<dbReference type="Gene3D" id="1.10.630.10">
    <property type="entry name" value="Cytochrome P450"/>
    <property type="match status" value="1"/>
</dbReference>
<evidence type="ECO:0000256" key="9">
    <source>
        <dbReference type="PIRSR" id="PIRSR602401-1"/>
    </source>
</evidence>
<comment type="similarity">
    <text evidence="3 10">Belongs to the cytochrome P450 family.</text>
</comment>
<dbReference type="InterPro" id="IPR050196">
    <property type="entry name" value="Cytochrome_P450_Monoox"/>
</dbReference>
<feature type="compositionally biased region" description="Polar residues" evidence="11">
    <location>
        <begin position="211"/>
        <end position="223"/>
    </location>
</feature>
<dbReference type="GO" id="GO:0005789">
    <property type="term" value="C:endoplasmic reticulum membrane"/>
    <property type="evidence" value="ECO:0007669"/>
    <property type="project" value="UniProtKB-SubCell"/>
</dbReference>
<dbReference type="PANTHER" id="PTHR24291:SF189">
    <property type="entry name" value="CYTOCHROME P450 4C3-RELATED"/>
    <property type="match status" value="1"/>
</dbReference>
<organism evidence="12">
    <name type="scientific">Panonychus citri</name>
    <name type="common">Citrus red mite</name>
    <name type="synonym">Tetranychus citri</name>
    <dbReference type="NCBI Taxonomy" id="50023"/>
    <lineage>
        <taxon>Eukaryota</taxon>
        <taxon>Metazoa</taxon>
        <taxon>Ecdysozoa</taxon>
        <taxon>Arthropoda</taxon>
        <taxon>Chelicerata</taxon>
        <taxon>Arachnida</taxon>
        <taxon>Acari</taxon>
        <taxon>Acariformes</taxon>
        <taxon>Trombidiformes</taxon>
        <taxon>Prostigmata</taxon>
        <taxon>Eleutherengona</taxon>
        <taxon>Raphignathae</taxon>
        <taxon>Tetranychoidea</taxon>
        <taxon>Tetranychidae</taxon>
        <taxon>Panonychus</taxon>
    </lineage>
</organism>
<feature type="region of interest" description="Disordered" evidence="11">
    <location>
        <begin position="210"/>
        <end position="231"/>
    </location>
</feature>
<dbReference type="CDD" id="cd20628">
    <property type="entry name" value="CYP4"/>
    <property type="match status" value="1"/>
</dbReference>
<gene>
    <name evidence="12" type="primary">CYP4</name>
</gene>
<feature type="binding site" description="axial binding residue" evidence="9">
    <location>
        <position position="419"/>
    </location>
    <ligand>
        <name>heme</name>
        <dbReference type="ChEBI" id="CHEBI:30413"/>
    </ligand>
    <ligandPart>
        <name>Fe</name>
        <dbReference type="ChEBI" id="CHEBI:18248"/>
    </ligandPart>
</feature>
<sequence>MLTSASLIYGKERIVSMWLGTRPFVFLFTPEAVEVVLSSNTLTDKAAEYDFLKPWLGLGLVTSKGNKWKQRRKLLTPAFHFRILNDFLPIINENAEVLINKLNQLTDNKSGESKVIDILDYITLTTLDVICETAMGIKVHCRTKESEYVSCLHQVSELFLIRISRPWLWPDWSFALSSHGQRYKRALNVMKTFTMKVIKQRKAEWIESHSKCGQQSKSSSTNQLDHDDQISKKTTTEYGAKRMAFLDLLMEHHLQNNVMTIEDVREEVDTFMFAGHDTTAMSISWTLYILGLYKDIQDKVRDEIDSISESDYNNKDEQFTGLTINQLKQMKYLDCVLKEVQRVYPVAPFIGRELSEDTMINGYLVPKGTTCAIFTYLLHRNEETFPNPEHFDPDRFLPENCSGRHPYSYIPFSAGPRDCIGQKFAVMEEKAILAMVLRSFSVRSVDERDKLVISGEMVLRSRNGLRIVLSRRKLGKDFDETSIGSKCNNNQLNCKHNSLSNQPVTRNI</sequence>